<dbReference type="PANTHER" id="PTHR35901:SF1">
    <property type="entry name" value="EXONUCLEASE VAPC9"/>
    <property type="match status" value="1"/>
</dbReference>
<reference evidence="2 3" key="1">
    <citation type="submission" date="2017-03" db="EMBL/GenBank/DDBJ databases">
        <authorList>
            <person name="Afonso C.L."/>
            <person name="Miller P.J."/>
            <person name="Scott M.A."/>
            <person name="Spackman E."/>
            <person name="Goraichik I."/>
            <person name="Dimitrov K.M."/>
            <person name="Suarez D.L."/>
            <person name="Swayne D.E."/>
        </authorList>
    </citation>
    <scope>NUCLEOTIDE SEQUENCE [LARGE SCALE GENOMIC DNA]</scope>
    <source>
        <strain evidence="2">PRJEB14757</strain>
    </source>
</reference>
<dbReference type="RefSeq" id="WP_080801994.1">
    <property type="nucleotide sequence ID" value="NZ_LT828542.1"/>
</dbReference>
<evidence type="ECO:0000259" key="1">
    <source>
        <dbReference type="Pfam" id="PF01850"/>
    </source>
</evidence>
<dbReference type="InterPro" id="IPR002716">
    <property type="entry name" value="PIN_dom"/>
</dbReference>
<gene>
    <name evidence="2" type="ORF">MTBBW1_640010</name>
</gene>
<evidence type="ECO:0000313" key="2">
    <source>
        <dbReference type="EMBL" id="SLM32369.1"/>
    </source>
</evidence>
<dbReference type="Proteomes" id="UP000191931">
    <property type="component" value="Unassembled WGS sequence"/>
</dbReference>
<name>A0A1W1HIR4_9BACT</name>
<dbReference type="AlphaFoldDB" id="A0A1W1HIR4"/>
<dbReference type="OrthoDB" id="6365530at2"/>
<dbReference type="STRING" id="1246637.MTBBW1_640010"/>
<dbReference type="PANTHER" id="PTHR35901">
    <property type="entry name" value="RIBONUCLEASE VAPC3"/>
    <property type="match status" value="1"/>
</dbReference>
<dbReference type="EMBL" id="FWEV01000308">
    <property type="protein sequence ID" value="SLM32369.1"/>
    <property type="molecule type" value="Genomic_DNA"/>
</dbReference>
<dbReference type="SUPFAM" id="SSF88723">
    <property type="entry name" value="PIN domain-like"/>
    <property type="match status" value="1"/>
</dbReference>
<dbReference type="CDD" id="cd09874">
    <property type="entry name" value="PIN_MT3492-like"/>
    <property type="match status" value="1"/>
</dbReference>
<proteinExistence type="predicted"/>
<accession>A0A1W1HIR4</accession>
<dbReference type="InterPro" id="IPR029060">
    <property type="entry name" value="PIN-like_dom_sf"/>
</dbReference>
<dbReference type="Gene3D" id="3.40.50.1010">
    <property type="entry name" value="5'-nuclease"/>
    <property type="match status" value="1"/>
</dbReference>
<evidence type="ECO:0000313" key="3">
    <source>
        <dbReference type="Proteomes" id="UP000191931"/>
    </source>
</evidence>
<dbReference type="InterPro" id="IPR051619">
    <property type="entry name" value="TypeII_TA_RNase_PINc/VapC"/>
</dbReference>
<protein>
    <submittedName>
        <fullName evidence="2">PilT protein domain protein</fullName>
    </submittedName>
</protein>
<organism evidence="2 3">
    <name type="scientific">Desulfamplus magnetovallimortis</name>
    <dbReference type="NCBI Taxonomy" id="1246637"/>
    <lineage>
        <taxon>Bacteria</taxon>
        <taxon>Pseudomonadati</taxon>
        <taxon>Thermodesulfobacteriota</taxon>
        <taxon>Desulfobacteria</taxon>
        <taxon>Desulfobacterales</taxon>
        <taxon>Desulfobacteraceae</taxon>
        <taxon>Desulfamplus</taxon>
    </lineage>
</organism>
<keyword evidence="3" id="KW-1185">Reference proteome</keyword>
<dbReference type="Pfam" id="PF01850">
    <property type="entry name" value="PIN"/>
    <property type="match status" value="1"/>
</dbReference>
<sequence>MLYIDTNILAAYYCPESLSDKIEEILINTEEPAVSQLTEIELASAISRKIRENSLSKEDGDIILSLFQTHIDQKSFIYLPIQTKHYSIAKKWIAQFNTPLRSLDAIHLAIAHEKSIPILTADAKLANSAKILGVDAILVL</sequence>
<feature type="domain" description="PIN" evidence="1">
    <location>
        <begin position="3"/>
        <end position="128"/>
    </location>
</feature>